<dbReference type="InterPro" id="IPR001394">
    <property type="entry name" value="Peptidase_C19_UCH"/>
</dbReference>
<dbReference type="GO" id="GO:0006508">
    <property type="term" value="P:proteolysis"/>
    <property type="evidence" value="ECO:0007669"/>
    <property type="project" value="UniProtKB-KW"/>
</dbReference>
<dbReference type="HOGENOM" id="CLU_583413_0_0_1"/>
<feature type="non-terminal residue" evidence="19">
    <location>
        <position position="1"/>
    </location>
</feature>
<feature type="domain" description="USP" evidence="17">
    <location>
        <begin position="1"/>
        <end position="155"/>
    </location>
</feature>
<dbReference type="InterPro" id="IPR038765">
    <property type="entry name" value="Papain-like_cys_pep_sf"/>
</dbReference>
<gene>
    <name evidence="19" type="ORF">LOTGIDRAFT_113814</name>
</gene>
<evidence type="ECO:0000313" key="20">
    <source>
        <dbReference type="Proteomes" id="UP000030746"/>
    </source>
</evidence>
<dbReference type="GO" id="GO:0016579">
    <property type="term" value="P:protein deubiquitination"/>
    <property type="evidence" value="ECO:0007669"/>
    <property type="project" value="InterPro"/>
</dbReference>
<evidence type="ECO:0000256" key="13">
    <source>
        <dbReference type="ARBA" id="ARBA00022801"/>
    </source>
</evidence>
<evidence type="ECO:0000256" key="1">
    <source>
        <dbReference type="ARBA" id="ARBA00000707"/>
    </source>
</evidence>
<sequence length="469" mass="53138">SFFTGPTISLQDCLAAFFSADELKGDNMYSCEKCKKLRNGLKYSKVLELPEILCIHLKRFRHEFYSSKIGAYVAFPLEGLDMKHYLHKECQNEITIYDLTAVICHHGTAGGGHYTAYCLNYINERWYEFDDQVVTEVDVQQVINCEAYVLFYRKRNDQMHSLRQKAMELMEAKEPSLMQFFVSKQWINRFNTFAEPGRITNSDFLCTHGGVPPYLVDHVDNLVVPLNQCMWEYLYNRYGGGPVCNRLYSCQICQRELDNLILRQKTEMDTFIQLNDEFKCEENPNVIYAISMVWFKEWENFVRDRTPYPPGPIENNRIAVMKNGQQVLKQTSDYGQVSRETWCYLHKIYGGGPELTVKQTVQPTTLLSQATANQTSPGQPTTVSQQKTNTATNPCPAPNSFPNSEGNSESSSSSQTTVVEGSSSTPVNNSSEEELPSDGQPSDGQPSSSGGQLSNQATVVDQSTHCKND</sequence>
<evidence type="ECO:0000256" key="3">
    <source>
        <dbReference type="ARBA" id="ARBA00004556"/>
    </source>
</evidence>
<keyword evidence="12" id="KW-0833">Ubl conjugation pathway</keyword>
<evidence type="ECO:0000256" key="16">
    <source>
        <dbReference type="SAM" id="MobiDB-lite"/>
    </source>
</evidence>
<evidence type="ECO:0000256" key="12">
    <source>
        <dbReference type="ARBA" id="ARBA00022786"/>
    </source>
</evidence>
<evidence type="ECO:0000259" key="17">
    <source>
        <dbReference type="PROSITE" id="PS50235"/>
    </source>
</evidence>
<dbReference type="PANTHER" id="PTHR21646">
    <property type="entry name" value="UBIQUITIN CARBOXYL-TERMINAL HYDROLASE"/>
    <property type="match status" value="1"/>
</dbReference>
<dbReference type="OMA" id="GFITHEG"/>
<keyword evidence="15" id="KW-0206">Cytoskeleton</keyword>
<dbReference type="SUPFAM" id="SSF54001">
    <property type="entry name" value="Cysteine proteinases"/>
    <property type="match status" value="1"/>
</dbReference>
<evidence type="ECO:0000256" key="9">
    <source>
        <dbReference type="ARBA" id="ARBA00022723"/>
    </source>
</evidence>
<evidence type="ECO:0000256" key="11">
    <source>
        <dbReference type="ARBA" id="ARBA00022771"/>
    </source>
</evidence>
<evidence type="ECO:0000256" key="4">
    <source>
        <dbReference type="ARBA" id="ARBA00008269"/>
    </source>
</evidence>
<keyword evidence="7" id="KW-0254">Endocytosis</keyword>
<dbReference type="SMART" id="SM00695">
    <property type="entry name" value="DUSP"/>
    <property type="match status" value="2"/>
</dbReference>
<dbReference type="InterPro" id="IPR035927">
    <property type="entry name" value="DUSP-like_sf"/>
</dbReference>
<evidence type="ECO:0000256" key="8">
    <source>
        <dbReference type="ARBA" id="ARBA00022670"/>
    </source>
</evidence>
<dbReference type="SUPFAM" id="SSF143791">
    <property type="entry name" value="DUSP-like"/>
    <property type="match status" value="2"/>
</dbReference>
<dbReference type="Gene3D" id="3.90.70.10">
    <property type="entry name" value="Cysteine proteinases"/>
    <property type="match status" value="1"/>
</dbReference>
<dbReference type="GO" id="GO:0006897">
    <property type="term" value="P:endocytosis"/>
    <property type="evidence" value="ECO:0007669"/>
    <property type="project" value="UniProtKB-KW"/>
</dbReference>
<dbReference type="RefSeq" id="XP_009050555.1">
    <property type="nucleotide sequence ID" value="XM_009052307.1"/>
</dbReference>
<dbReference type="PROSITE" id="PS51283">
    <property type="entry name" value="DUSP"/>
    <property type="match status" value="2"/>
</dbReference>
<dbReference type="GO" id="GO:0004843">
    <property type="term" value="F:cysteine-type deubiquitinase activity"/>
    <property type="evidence" value="ECO:0007669"/>
    <property type="project" value="UniProtKB-EC"/>
</dbReference>
<feature type="compositionally biased region" description="Polar residues" evidence="16">
    <location>
        <begin position="453"/>
        <end position="463"/>
    </location>
</feature>
<evidence type="ECO:0000313" key="19">
    <source>
        <dbReference type="EMBL" id="ESO98933.1"/>
    </source>
</evidence>
<keyword evidence="11" id="KW-0863">Zinc-finger</keyword>
<dbReference type="PROSITE" id="PS50235">
    <property type="entry name" value="USP_3"/>
    <property type="match status" value="1"/>
</dbReference>
<comment type="similarity">
    <text evidence="4">Belongs to the peptidase C19 family. USP20/USP33 subfamily.</text>
</comment>
<dbReference type="AlphaFoldDB" id="V4A4X1"/>
<feature type="compositionally biased region" description="Low complexity" evidence="16">
    <location>
        <begin position="437"/>
        <end position="452"/>
    </location>
</feature>
<dbReference type="InterPro" id="IPR018200">
    <property type="entry name" value="USP_CS"/>
</dbReference>
<organism evidence="19 20">
    <name type="scientific">Lottia gigantea</name>
    <name type="common">Giant owl limpet</name>
    <dbReference type="NCBI Taxonomy" id="225164"/>
    <lineage>
        <taxon>Eukaryota</taxon>
        <taxon>Metazoa</taxon>
        <taxon>Spiralia</taxon>
        <taxon>Lophotrochozoa</taxon>
        <taxon>Mollusca</taxon>
        <taxon>Gastropoda</taxon>
        <taxon>Patellogastropoda</taxon>
        <taxon>Lottioidea</taxon>
        <taxon>Lottiidae</taxon>
        <taxon>Lottia</taxon>
    </lineage>
</organism>
<evidence type="ECO:0000259" key="18">
    <source>
        <dbReference type="PROSITE" id="PS51283"/>
    </source>
</evidence>
<dbReference type="OrthoDB" id="73004at2759"/>
<evidence type="ECO:0000256" key="10">
    <source>
        <dbReference type="ARBA" id="ARBA00022737"/>
    </source>
</evidence>
<feature type="region of interest" description="Disordered" evidence="16">
    <location>
        <begin position="369"/>
        <end position="469"/>
    </location>
</feature>
<keyword evidence="8" id="KW-0645">Protease</keyword>
<evidence type="ECO:0000256" key="14">
    <source>
        <dbReference type="ARBA" id="ARBA00022833"/>
    </source>
</evidence>
<dbReference type="GO" id="GO:0008270">
    <property type="term" value="F:zinc ion binding"/>
    <property type="evidence" value="ECO:0007669"/>
    <property type="project" value="UniProtKB-KW"/>
</dbReference>
<dbReference type="EC" id="3.4.19.12" evidence="5"/>
<reference evidence="19 20" key="1">
    <citation type="journal article" date="2013" name="Nature">
        <title>Insights into bilaterian evolution from three spiralian genomes.</title>
        <authorList>
            <person name="Simakov O."/>
            <person name="Marletaz F."/>
            <person name="Cho S.J."/>
            <person name="Edsinger-Gonzales E."/>
            <person name="Havlak P."/>
            <person name="Hellsten U."/>
            <person name="Kuo D.H."/>
            <person name="Larsson T."/>
            <person name="Lv J."/>
            <person name="Arendt D."/>
            <person name="Savage R."/>
            <person name="Osoegawa K."/>
            <person name="de Jong P."/>
            <person name="Grimwood J."/>
            <person name="Chapman J.A."/>
            <person name="Shapiro H."/>
            <person name="Aerts A."/>
            <person name="Otillar R.P."/>
            <person name="Terry A.Y."/>
            <person name="Boore J.L."/>
            <person name="Grigoriev I.V."/>
            <person name="Lindberg D.R."/>
            <person name="Seaver E.C."/>
            <person name="Weisblat D.A."/>
            <person name="Putnam N.H."/>
            <person name="Rokhsar D.S."/>
        </authorList>
    </citation>
    <scope>NUCLEOTIDE SEQUENCE [LARGE SCALE GENOMIC DNA]</scope>
</reference>
<dbReference type="FunFam" id="3.30.2230.10:FF:000001">
    <property type="entry name" value="Ubiquitinyl hydrolase 1"/>
    <property type="match status" value="1"/>
</dbReference>
<evidence type="ECO:0000256" key="5">
    <source>
        <dbReference type="ARBA" id="ARBA00012759"/>
    </source>
</evidence>
<dbReference type="KEGG" id="lgi:LOTGIDRAFT_113814"/>
<proteinExistence type="inferred from homology"/>
<dbReference type="GeneID" id="20231012"/>
<dbReference type="CTD" id="20231012"/>
<protein>
    <recommendedName>
        <fullName evidence="5">ubiquitinyl hydrolase 1</fullName>
        <ecNumber evidence="5">3.4.19.12</ecNumber>
    </recommendedName>
</protein>
<dbReference type="Proteomes" id="UP000030746">
    <property type="component" value="Unassembled WGS sequence"/>
</dbReference>
<feature type="compositionally biased region" description="Low complexity" evidence="16">
    <location>
        <begin position="403"/>
        <end position="425"/>
    </location>
</feature>
<keyword evidence="10" id="KW-0677">Repeat</keyword>
<dbReference type="GO" id="GO:0048471">
    <property type="term" value="C:perinuclear region of cytoplasm"/>
    <property type="evidence" value="ECO:0007669"/>
    <property type="project" value="UniProtKB-SubCell"/>
</dbReference>
<feature type="domain" description="DUSP" evidence="18">
    <location>
        <begin position="259"/>
        <end position="361"/>
    </location>
</feature>
<comment type="subcellular location">
    <subcellularLocation>
        <location evidence="2">Cytoplasm</location>
        <location evidence="2">Cytoskeleton</location>
    </subcellularLocation>
    <subcellularLocation>
        <location evidence="3">Cytoplasm</location>
        <location evidence="3">Perinuclear region</location>
    </subcellularLocation>
</comment>
<keyword evidence="13" id="KW-0378">Hydrolase</keyword>
<dbReference type="InterPro" id="IPR028889">
    <property type="entry name" value="USP"/>
</dbReference>
<feature type="domain" description="DUSP" evidence="18">
    <location>
        <begin position="153"/>
        <end position="250"/>
    </location>
</feature>
<feature type="compositionally biased region" description="Polar residues" evidence="16">
    <location>
        <begin position="369"/>
        <end position="393"/>
    </location>
</feature>
<keyword evidence="14" id="KW-0862">Zinc</keyword>
<evidence type="ECO:0000256" key="2">
    <source>
        <dbReference type="ARBA" id="ARBA00004245"/>
    </source>
</evidence>
<evidence type="ECO:0000256" key="6">
    <source>
        <dbReference type="ARBA" id="ARBA00022490"/>
    </source>
</evidence>
<name>V4A4X1_LOTGI</name>
<keyword evidence="20" id="KW-1185">Reference proteome</keyword>
<dbReference type="Pfam" id="PF00443">
    <property type="entry name" value="UCH"/>
    <property type="match status" value="1"/>
</dbReference>
<keyword evidence="6" id="KW-0963">Cytoplasm</keyword>
<evidence type="ECO:0000256" key="15">
    <source>
        <dbReference type="ARBA" id="ARBA00023212"/>
    </source>
</evidence>
<dbReference type="GO" id="GO:0005856">
    <property type="term" value="C:cytoskeleton"/>
    <property type="evidence" value="ECO:0007669"/>
    <property type="project" value="UniProtKB-SubCell"/>
</dbReference>
<dbReference type="InterPro" id="IPR050185">
    <property type="entry name" value="Ub_carboxyl-term_hydrolase"/>
</dbReference>
<dbReference type="STRING" id="225164.V4A4X1"/>
<dbReference type="PROSITE" id="PS00973">
    <property type="entry name" value="USP_2"/>
    <property type="match status" value="1"/>
</dbReference>
<dbReference type="InterPro" id="IPR006615">
    <property type="entry name" value="Pept_C19_DUSP"/>
</dbReference>
<dbReference type="EMBL" id="KB201205">
    <property type="protein sequence ID" value="ESO98933.1"/>
    <property type="molecule type" value="Genomic_DNA"/>
</dbReference>
<keyword evidence="9" id="KW-0479">Metal-binding</keyword>
<dbReference type="Pfam" id="PF06337">
    <property type="entry name" value="DUSP"/>
    <property type="match status" value="2"/>
</dbReference>
<comment type="catalytic activity">
    <reaction evidence="1">
        <text>Thiol-dependent hydrolysis of ester, thioester, amide, peptide and isopeptide bonds formed by the C-terminal Gly of ubiquitin (a 76-residue protein attached to proteins as an intracellular targeting signal).</text>
        <dbReference type="EC" id="3.4.19.12"/>
    </reaction>
</comment>
<evidence type="ECO:0000256" key="7">
    <source>
        <dbReference type="ARBA" id="ARBA00022583"/>
    </source>
</evidence>
<dbReference type="Gene3D" id="3.30.2230.10">
    <property type="entry name" value="DUSP-like"/>
    <property type="match status" value="2"/>
</dbReference>
<dbReference type="PANTHER" id="PTHR21646:SF86">
    <property type="entry name" value="UBIQUITIN CARBOXYL-TERMINAL HYDROLASE"/>
    <property type="match status" value="1"/>
</dbReference>
<dbReference type="CDD" id="cd02674">
    <property type="entry name" value="Peptidase_C19R"/>
    <property type="match status" value="1"/>
</dbReference>
<accession>V4A4X1</accession>